<dbReference type="Proteomes" id="UP000826271">
    <property type="component" value="Unassembled WGS sequence"/>
</dbReference>
<dbReference type="InterPro" id="IPR040256">
    <property type="entry name" value="At4g02000-like"/>
</dbReference>
<dbReference type="InterPro" id="IPR025836">
    <property type="entry name" value="Zn_knuckle_CX2CX4HX4C"/>
</dbReference>
<organism evidence="4 5">
    <name type="scientific">Buddleja alternifolia</name>
    <dbReference type="NCBI Taxonomy" id="168488"/>
    <lineage>
        <taxon>Eukaryota</taxon>
        <taxon>Viridiplantae</taxon>
        <taxon>Streptophyta</taxon>
        <taxon>Embryophyta</taxon>
        <taxon>Tracheophyta</taxon>
        <taxon>Spermatophyta</taxon>
        <taxon>Magnoliopsida</taxon>
        <taxon>eudicotyledons</taxon>
        <taxon>Gunneridae</taxon>
        <taxon>Pentapetalae</taxon>
        <taxon>asterids</taxon>
        <taxon>lamiids</taxon>
        <taxon>Lamiales</taxon>
        <taxon>Scrophulariaceae</taxon>
        <taxon>Buddlejeae</taxon>
        <taxon>Buddleja</taxon>
    </lineage>
</organism>
<evidence type="ECO:0000313" key="5">
    <source>
        <dbReference type="Proteomes" id="UP000826271"/>
    </source>
</evidence>
<dbReference type="InterPro" id="IPR036875">
    <property type="entry name" value="Znf_CCHC_sf"/>
</dbReference>
<keyword evidence="1" id="KW-0863">Zinc-finger</keyword>
<dbReference type="AlphaFoldDB" id="A0AAV6X946"/>
<dbReference type="EMBL" id="WHWC01000007">
    <property type="protein sequence ID" value="KAG8379326.1"/>
    <property type="molecule type" value="Genomic_DNA"/>
</dbReference>
<keyword evidence="1" id="KW-0479">Metal-binding</keyword>
<gene>
    <name evidence="4" type="ORF">BUALT_Bualt07G0076800</name>
</gene>
<evidence type="ECO:0000256" key="1">
    <source>
        <dbReference type="PROSITE-ProRule" id="PRU00047"/>
    </source>
</evidence>
<name>A0AAV6X946_9LAMI</name>
<evidence type="ECO:0000256" key="2">
    <source>
        <dbReference type="SAM" id="MobiDB-lite"/>
    </source>
</evidence>
<dbReference type="InterPro" id="IPR001878">
    <property type="entry name" value="Znf_CCHC"/>
</dbReference>
<evidence type="ECO:0000259" key="3">
    <source>
        <dbReference type="PROSITE" id="PS50158"/>
    </source>
</evidence>
<dbReference type="Pfam" id="PF14111">
    <property type="entry name" value="DUF4283"/>
    <property type="match status" value="1"/>
</dbReference>
<feature type="domain" description="CCHC-type" evidence="3">
    <location>
        <begin position="206"/>
        <end position="219"/>
    </location>
</feature>
<dbReference type="SMART" id="SM00343">
    <property type="entry name" value="ZnF_C2HC"/>
    <property type="match status" value="1"/>
</dbReference>
<dbReference type="PANTHER" id="PTHR31286:SF178">
    <property type="entry name" value="DUF4283 DOMAIN-CONTAINING PROTEIN"/>
    <property type="match status" value="1"/>
</dbReference>
<dbReference type="GO" id="GO:0008270">
    <property type="term" value="F:zinc ion binding"/>
    <property type="evidence" value="ECO:0007669"/>
    <property type="project" value="UniProtKB-KW"/>
</dbReference>
<protein>
    <recommendedName>
        <fullName evidence="3">CCHC-type domain-containing protein</fullName>
    </recommendedName>
</protein>
<dbReference type="Pfam" id="PF14392">
    <property type="entry name" value="zf-CCHC_4"/>
    <property type="match status" value="1"/>
</dbReference>
<keyword evidence="5" id="KW-1185">Reference proteome</keyword>
<keyword evidence="1" id="KW-0862">Zinc</keyword>
<dbReference type="InterPro" id="IPR025558">
    <property type="entry name" value="DUF4283"/>
</dbReference>
<accession>A0AAV6X946</accession>
<evidence type="ECO:0000313" key="4">
    <source>
        <dbReference type="EMBL" id="KAG8379326.1"/>
    </source>
</evidence>
<proteinExistence type="predicted"/>
<dbReference type="SUPFAM" id="SSF57756">
    <property type="entry name" value="Retrovirus zinc finger-like domains"/>
    <property type="match status" value="1"/>
</dbReference>
<feature type="compositionally biased region" description="Basic residues" evidence="2">
    <location>
        <begin position="370"/>
        <end position="384"/>
    </location>
</feature>
<dbReference type="GO" id="GO:0003676">
    <property type="term" value="F:nucleic acid binding"/>
    <property type="evidence" value="ECO:0007669"/>
    <property type="project" value="InterPro"/>
</dbReference>
<reference evidence="4" key="1">
    <citation type="submission" date="2019-10" db="EMBL/GenBank/DDBJ databases">
        <authorList>
            <person name="Zhang R."/>
            <person name="Pan Y."/>
            <person name="Wang J."/>
            <person name="Ma R."/>
            <person name="Yu S."/>
        </authorList>
    </citation>
    <scope>NUCLEOTIDE SEQUENCE</scope>
    <source>
        <strain evidence="4">LA-IB0</strain>
        <tissue evidence="4">Leaf</tissue>
    </source>
</reference>
<sequence length="607" mass="66853">MDKEIERLQQSLVITEDEAILLPDDLCHGAVHNTELILVGTVLSPRPYNFEAFKNTIVRVINPLQGMTVRKILMERFVLTFNHIVGRKRALEEEPWHFDRNQVVLAAVNDNDNPSTMPLDTCTFKVHVLDLPLKLMTLNIAIFLGDRLGSFKDVQFDGRAISWGSILKMTVEIDVTKPLKLFLQLNSACGESHVVTFQYERLPNFCYLCGKIGHLAKDCLLRYSEGFKDPGEFTPFGAWLRAPSFNNGGQPSNSNSSMFSERPHYAKTTESQSGSLISRVAQNSEFGAYMNMHQSPPHVKVAAHSRSQYPFSNNDDLIPSASLNSLGQASTLSPSEFPCQAEAKNDHVISLTTEILMEVPLQASPSGLGKRGHGRLTKPKKHRVGTGNKAMPLMIGLKRAPPDLCFDQGSNHLGSRHVGSVPMNMKSCNLESDVRQQLENYLGDQIVDRHVMYLGLPAITGRNKVDAFNYIGERAKAFLTAFCNAQIIGAQNQSTSTSLATWNPPPSGVIKVNFDAAMLGDMGGIGAGVVARDSNELCVRWVCQFFPDIRDPKHAKAMAAREAIELIARGNRVAHSLAKSALSSLEGYVDPPMSVMSLIVSEYSVVA</sequence>
<dbReference type="PROSITE" id="PS50158">
    <property type="entry name" value="ZF_CCHC"/>
    <property type="match status" value="1"/>
</dbReference>
<comment type="caution">
    <text evidence="4">The sequence shown here is derived from an EMBL/GenBank/DDBJ whole genome shotgun (WGS) entry which is preliminary data.</text>
</comment>
<feature type="region of interest" description="Disordered" evidence="2">
    <location>
        <begin position="363"/>
        <end position="387"/>
    </location>
</feature>
<dbReference type="PANTHER" id="PTHR31286">
    <property type="entry name" value="GLYCINE-RICH CELL WALL STRUCTURAL PROTEIN 1.8-LIKE"/>
    <property type="match status" value="1"/>
</dbReference>